<sequence>MSDTEEDSVSSDGWPINEDWLVEVLKQHHEVRSGIRITDFKVKQGCQDGVNNLSDILAVAVEYEFQHAPPQLETKHLDIVIKLLPQDPFSRFFVTEAQFDLREIKFYTQILPDLVAFQESHLSKADGASMLVSVPTCFYTQYAPAISPSQGSPEPPESILVLEDMRSLGFKGANFTAGLTVSQTEGAIRSVVAIHALSLGLKLKKKVDVNEKYPFLFQTTRATESYQQLVEQGMPQLTKFLETKPGYENELKALNRIRTRTKELIETLLQPIEPMGLITHTDFWCNNLLFRAEQDGTDSCIVLDWQMVTYSRPTNDLALLLISSIPSQIRRQHGPRLLDLYYNLLKSNCQKLDIDIEADLGYSRNKMELEYRQSELLALLLCIGSIDIAIGNPVAEQRLLDVLRDFNDEGVLNLEGCL</sequence>
<reference evidence="2" key="1">
    <citation type="submission" date="2021-05" db="EMBL/GenBank/DDBJ databases">
        <authorList>
            <person name="Alioto T."/>
            <person name="Alioto T."/>
            <person name="Gomez Garrido J."/>
        </authorList>
    </citation>
    <scope>NUCLEOTIDE SEQUENCE</scope>
</reference>
<dbReference type="InterPro" id="IPR011009">
    <property type="entry name" value="Kinase-like_dom_sf"/>
</dbReference>
<dbReference type="Gene3D" id="3.90.1200.10">
    <property type="match status" value="1"/>
</dbReference>
<dbReference type="EMBL" id="HBUE01056039">
    <property type="protein sequence ID" value="CAG6466502.1"/>
    <property type="molecule type" value="Transcribed_RNA"/>
</dbReference>
<protein>
    <submittedName>
        <fullName evidence="2">Uncharacterized oxidoreductase dhs-27</fullName>
    </submittedName>
</protein>
<dbReference type="PANTHER" id="PTHR11012:SF58">
    <property type="entry name" value="CHK KINASE-LIKE DOMAIN-CONTAINING PROTEIN"/>
    <property type="match status" value="1"/>
</dbReference>
<dbReference type="SUPFAM" id="SSF56112">
    <property type="entry name" value="Protein kinase-like (PK-like)"/>
    <property type="match status" value="1"/>
</dbReference>
<dbReference type="Pfam" id="PF02958">
    <property type="entry name" value="EcKL"/>
    <property type="match status" value="1"/>
</dbReference>
<evidence type="ECO:0000313" key="2">
    <source>
        <dbReference type="EMBL" id="CAG6536684.1"/>
    </source>
</evidence>
<dbReference type="EMBL" id="HBUE01321986">
    <property type="protein sequence ID" value="CAG6588676.1"/>
    <property type="molecule type" value="Transcribed_RNA"/>
</dbReference>
<name>A0A8D8HK73_CULPI</name>
<dbReference type="SMART" id="SM00587">
    <property type="entry name" value="CHK"/>
    <property type="match status" value="1"/>
</dbReference>
<dbReference type="InterPro" id="IPR015897">
    <property type="entry name" value="CHK_kinase-like"/>
</dbReference>
<organism evidence="2">
    <name type="scientific">Culex pipiens</name>
    <name type="common">House mosquito</name>
    <dbReference type="NCBI Taxonomy" id="7175"/>
    <lineage>
        <taxon>Eukaryota</taxon>
        <taxon>Metazoa</taxon>
        <taxon>Ecdysozoa</taxon>
        <taxon>Arthropoda</taxon>
        <taxon>Hexapoda</taxon>
        <taxon>Insecta</taxon>
        <taxon>Pterygota</taxon>
        <taxon>Neoptera</taxon>
        <taxon>Endopterygota</taxon>
        <taxon>Diptera</taxon>
        <taxon>Nematocera</taxon>
        <taxon>Culicoidea</taxon>
        <taxon>Culicidae</taxon>
        <taxon>Culicinae</taxon>
        <taxon>Culicini</taxon>
        <taxon>Culex</taxon>
        <taxon>Culex</taxon>
    </lineage>
</organism>
<proteinExistence type="predicted"/>
<dbReference type="PANTHER" id="PTHR11012">
    <property type="entry name" value="PROTEIN KINASE-LIKE DOMAIN-CONTAINING"/>
    <property type="match status" value="1"/>
</dbReference>
<dbReference type="AlphaFoldDB" id="A0A8D8HK73"/>
<feature type="domain" description="CHK kinase-like" evidence="1">
    <location>
        <begin position="160"/>
        <end position="351"/>
    </location>
</feature>
<evidence type="ECO:0000259" key="1">
    <source>
        <dbReference type="SMART" id="SM00587"/>
    </source>
</evidence>
<accession>A0A8D8HK73</accession>
<dbReference type="EMBL" id="HBUE01215441">
    <property type="protein sequence ID" value="CAG6536684.1"/>
    <property type="molecule type" value="Transcribed_RNA"/>
</dbReference>
<dbReference type="InterPro" id="IPR004119">
    <property type="entry name" value="EcKL"/>
</dbReference>